<accession>A0A1U9YDA8</accession>
<dbReference type="EMBL" id="KY382191">
    <property type="protein sequence ID" value="AQZ40226.1"/>
    <property type="molecule type" value="Genomic_DNA"/>
</dbReference>
<keyword evidence="2" id="KW-0934">Plastid</keyword>
<proteinExistence type="predicted"/>
<evidence type="ECO:0000313" key="2">
    <source>
        <dbReference type="EMBL" id="AQZ40228.1"/>
    </source>
</evidence>
<sequence>MILALRLGRALYY</sequence>
<name>A0A1U9YDA8_9CONI</name>
<geneLocation type="chloroplast" evidence="2"/>
<evidence type="ECO:0000313" key="1">
    <source>
        <dbReference type="EMBL" id="AQZ40226.1"/>
    </source>
</evidence>
<organism evidence="2">
    <name type="scientific">Abies amabilis</name>
    <dbReference type="NCBI Taxonomy" id="97174"/>
    <lineage>
        <taxon>Eukaryota</taxon>
        <taxon>Viridiplantae</taxon>
        <taxon>Streptophyta</taxon>
        <taxon>Embryophyta</taxon>
        <taxon>Tracheophyta</taxon>
        <taxon>Spermatophyta</taxon>
        <taxon>Pinopsida</taxon>
        <taxon>Pinidae</taxon>
        <taxon>Conifers I</taxon>
        <taxon>Pinales</taxon>
        <taxon>Pinaceae</taxon>
        <taxon>Abies</taxon>
    </lineage>
</organism>
<dbReference type="EMBL" id="KY382192">
    <property type="protein sequence ID" value="AQZ40228.1"/>
    <property type="molecule type" value="Genomic_DNA"/>
</dbReference>
<gene>
    <name evidence="2" type="primary">psaM</name>
</gene>
<protein>
    <submittedName>
        <fullName evidence="2">Photosystem I subunit XII</fullName>
    </submittedName>
</protein>
<reference evidence="2" key="1">
    <citation type="submission" date="2016-12" db="EMBL/GenBank/DDBJ databases">
        <title>Nuclear multi-gene phylogeny of Abies.</title>
        <authorList>
            <person name="Semerikova S."/>
        </authorList>
    </citation>
    <scope>NUCLEOTIDE SEQUENCE</scope>
    <source>
        <strain evidence="1">1-2013</strain>
        <strain evidence="2">19-2014</strain>
        <strain evidence="3">20-2014</strain>
    </source>
</reference>
<dbReference type="EMBL" id="KY382193">
    <property type="protein sequence ID" value="AQZ40230.1"/>
    <property type="molecule type" value="Genomic_DNA"/>
</dbReference>
<evidence type="ECO:0000313" key="3">
    <source>
        <dbReference type="EMBL" id="AQZ40230.1"/>
    </source>
</evidence>
<keyword evidence="2" id="KW-0150">Chloroplast</keyword>